<evidence type="ECO:0000313" key="2">
    <source>
        <dbReference type="EMBL" id="CUP77810.1"/>
    </source>
</evidence>
<sequence>MFNYQILSIMDTKEKEELFKLEVENLSLLEGREIKGGGEGSGKSCTNPGCEDSGDDCTNRGCK</sequence>
<evidence type="ECO:0000256" key="1">
    <source>
        <dbReference type="SAM" id="MobiDB-lite"/>
    </source>
</evidence>
<protein>
    <submittedName>
        <fullName evidence="2">Uncharacterized protein</fullName>
    </submittedName>
</protein>
<name>A0A174R402_PARDI</name>
<organism evidence="2 3">
    <name type="scientific">Parabacteroides distasonis</name>
    <dbReference type="NCBI Taxonomy" id="823"/>
    <lineage>
        <taxon>Bacteria</taxon>
        <taxon>Pseudomonadati</taxon>
        <taxon>Bacteroidota</taxon>
        <taxon>Bacteroidia</taxon>
        <taxon>Bacteroidales</taxon>
        <taxon>Tannerellaceae</taxon>
        <taxon>Parabacteroides</taxon>
    </lineage>
</organism>
<evidence type="ECO:0000313" key="3">
    <source>
        <dbReference type="Proteomes" id="UP000095332"/>
    </source>
</evidence>
<reference evidence="2 3" key="1">
    <citation type="submission" date="2015-09" db="EMBL/GenBank/DDBJ databases">
        <authorList>
            <consortium name="Pathogen Informatics"/>
        </authorList>
    </citation>
    <scope>NUCLEOTIDE SEQUENCE [LARGE SCALE GENOMIC DNA]</scope>
    <source>
        <strain evidence="2 3">2789STDY5834948</strain>
    </source>
</reference>
<dbReference type="AlphaFoldDB" id="A0A174R402"/>
<accession>A0A174R402</accession>
<dbReference type="EMBL" id="CZBM01000002">
    <property type="protein sequence ID" value="CUP77810.1"/>
    <property type="molecule type" value="Genomic_DNA"/>
</dbReference>
<gene>
    <name evidence="2" type="ORF">ERS852560_00681</name>
</gene>
<dbReference type="Proteomes" id="UP000095332">
    <property type="component" value="Unassembled WGS sequence"/>
</dbReference>
<proteinExistence type="predicted"/>
<feature type="region of interest" description="Disordered" evidence="1">
    <location>
        <begin position="37"/>
        <end position="63"/>
    </location>
</feature>